<dbReference type="AlphaFoldDB" id="A0A3P6CG98"/>
<organism evidence="1">
    <name type="scientific">Brassica oleracea</name>
    <name type="common">Wild cabbage</name>
    <dbReference type="NCBI Taxonomy" id="3712"/>
    <lineage>
        <taxon>Eukaryota</taxon>
        <taxon>Viridiplantae</taxon>
        <taxon>Streptophyta</taxon>
        <taxon>Embryophyta</taxon>
        <taxon>Tracheophyta</taxon>
        <taxon>Spermatophyta</taxon>
        <taxon>Magnoliopsida</taxon>
        <taxon>eudicotyledons</taxon>
        <taxon>Gunneridae</taxon>
        <taxon>Pentapetalae</taxon>
        <taxon>rosids</taxon>
        <taxon>malvids</taxon>
        <taxon>Brassicales</taxon>
        <taxon>Brassicaceae</taxon>
        <taxon>Brassiceae</taxon>
        <taxon>Brassica</taxon>
    </lineage>
</organism>
<name>A0A3P6CG98_BRAOL</name>
<reference evidence="1" key="1">
    <citation type="submission" date="2018-11" db="EMBL/GenBank/DDBJ databases">
        <authorList>
            <consortium name="Genoscope - CEA"/>
            <person name="William W."/>
        </authorList>
    </citation>
    <scope>NUCLEOTIDE SEQUENCE</scope>
</reference>
<sequence>MASSVNILRPMITKKNLIANFENLRLKPDLSSLQHPGFNAIRNGPVKMTNKYGSR</sequence>
<accession>A0A3P6CG98</accession>
<dbReference type="EMBL" id="LR031873">
    <property type="protein sequence ID" value="VDD12024.1"/>
    <property type="molecule type" value="Genomic_DNA"/>
</dbReference>
<gene>
    <name evidence="1" type="ORF">BOLC4T26442H</name>
</gene>
<protein>
    <submittedName>
        <fullName evidence="1">Uncharacterized protein</fullName>
    </submittedName>
</protein>
<proteinExistence type="predicted"/>
<evidence type="ECO:0000313" key="1">
    <source>
        <dbReference type="EMBL" id="VDD12024.1"/>
    </source>
</evidence>